<feature type="transmembrane region" description="Helical" evidence="2">
    <location>
        <begin position="171"/>
        <end position="194"/>
    </location>
</feature>
<feature type="transmembrane region" description="Helical" evidence="2">
    <location>
        <begin position="206"/>
        <end position="231"/>
    </location>
</feature>
<dbReference type="STRING" id="762948.HMPREF0733_10677"/>
<organism evidence="3 4">
    <name type="scientific">Rothia dentocariosa</name>
    <dbReference type="NCBI Taxonomy" id="2047"/>
    <lineage>
        <taxon>Bacteria</taxon>
        <taxon>Bacillati</taxon>
        <taxon>Actinomycetota</taxon>
        <taxon>Actinomycetes</taxon>
        <taxon>Micrococcales</taxon>
        <taxon>Micrococcaceae</taxon>
        <taxon>Rothia</taxon>
    </lineage>
</organism>
<evidence type="ECO:0008006" key="5">
    <source>
        <dbReference type="Google" id="ProtNLM"/>
    </source>
</evidence>
<keyword evidence="2" id="KW-0472">Membrane</keyword>
<feature type="transmembrane region" description="Helical" evidence="2">
    <location>
        <begin position="89"/>
        <end position="111"/>
    </location>
</feature>
<feature type="region of interest" description="Disordered" evidence="1">
    <location>
        <begin position="1"/>
        <end position="22"/>
    </location>
</feature>
<feature type="compositionally biased region" description="Polar residues" evidence="1">
    <location>
        <begin position="9"/>
        <end position="18"/>
    </location>
</feature>
<name>A0A3S4ZND1_9MICC</name>
<keyword evidence="2" id="KW-0812">Transmembrane</keyword>
<accession>A0A3S4ZND1</accession>
<reference evidence="3 4" key="1">
    <citation type="submission" date="2018-12" db="EMBL/GenBank/DDBJ databases">
        <authorList>
            <consortium name="Pathogen Informatics"/>
        </authorList>
    </citation>
    <scope>NUCLEOTIDE SEQUENCE [LARGE SCALE GENOMIC DNA]</scope>
    <source>
        <strain evidence="3 4">NCTC10918</strain>
    </source>
</reference>
<protein>
    <recommendedName>
        <fullName evidence="5">Transmembrane protein</fullName>
    </recommendedName>
</protein>
<dbReference type="AlphaFoldDB" id="A0A3S4ZND1"/>
<gene>
    <name evidence="3" type="ORF">NCTC10918_01751</name>
</gene>
<feature type="transmembrane region" description="Helical" evidence="2">
    <location>
        <begin position="138"/>
        <end position="159"/>
    </location>
</feature>
<evidence type="ECO:0000256" key="2">
    <source>
        <dbReference type="SAM" id="Phobius"/>
    </source>
</evidence>
<sequence>MAHEPVENVSGNNSNIQSMGRGAEHHVAHPALSAGYPAQGQPGVPAYAVPQNPYTVGSAAYGMPGTFGYSGALSTGPDNSEIRKYASIYLVRLGIVGALLALYAMGIISGINDTLDSCKGALDQDKCLSRERIVIVPGYILVTLIVAFPICNIFGWLAVKNNRHYLRVRVINIIGIVLSALGTMGGALVLLTVVESMVTWGHNGGRGALVSLLATVAPAVDLVFSIIFVVYASRMKRGVYSPKNTYQP</sequence>
<evidence type="ECO:0000313" key="4">
    <source>
        <dbReference type="Proteomes" id="UP000270988"/>
    </source>
</evidence>
<evidence type="ECO:0000256" key="1">
    <source>
        <dbReference type="SAM" id="MobiDB-lite"/>
    </source>
</evidence>
<dbReference type="EMBL" id="LR134521">
    <property type="protein sequence ID" value="VEJ30468.1"/>
    <property type="molecule type" value="Genomic_DNA"/>
</dbReference>
<dbReference type="Proteomes" id="UP000270988">
    <property type="component" value="Chromosome"/>
</dbReference>
<proteinExistence type="predicted"/>
<evidence type="ECO:0000313" key="3">
    <source>
        <dbReference type="EMBL" id="VEJ30468.1"/>
    </source>
</evidence>
<keyword evidence="2" id="KW-1133">Transmembrane helix</keyword>